<gene>
    <name evidence="8" type="ORF">M441DRAFT_68889</name>
</gene>
<sequence>MATAAKVSVPNGPDTKHGNTFLYVNIPLLAAATSIVCFRVWWRCFKNGYGGLNKADICVVTGLIFNVIQTTCISIAILNWGFGHHAPFLDAEQRYYSLLYFFVFQCFVKNTVGITKLSFLFLYLDIFPQKRFRVICWVLIVHISAGLVALSFTTIFQCSPVKYSWDKTVSGSCINIKAFWYGQSGWNTLMDVIVLVLPIPVILKLQMNRRAKLSVLAVFVLGAFVCITSIERLISLNFNSTFILDFTWATGTSVIWTQVESTVGVICACAPSLRMPLSRSIPVLFGSSKQNESYELSDGIHYGMGPRSGNWNSQASRSKRRDEFEVGIDDLENYKSEGSEERIIGIKKTVSIDMTFQEGASEAPMGANNLYPVV</sequence>
<feature type="transmembrane region" description="Helical" evidence="6">
    <location>
        <begin position="20"/>
        <end position="42"/>
    </location>
</feature>
<keyword evidence="2 6" id="KW-0812">Transmembrane</keyword>
<dbReference type="AlphaFoldDB" id="A0A2T3ZAQ6"/>
<feature type="transmembrane region" description="Helical" evidence="6">
    <location>
        <begin position="215"/>
        <end position="234"/>
    </location>
</feature>
<dbReference type="Pfam" id="PF20684">
    <property type="entry name" value="Fung_rhodopsin"/>
    <property type="match status" value="1"/>
</dbReference>
<evidence type="ECO:0000256" key="6">
    <source>
        <dbReference type="SAM" id="Phobius"/>
    </source>
</evidence>
<name>A0A2T3ZAQ6_TRIA4</name>
<evidence type="ECO:0000313" key="9">
    <source>
        <dbReference type="Proteomes" id="UP000240493"/>
    </source>
</evidence>
<comment type="similarity">
    <text evidence="5">Belongs to the SAT4 family.</text>
</comment>
<evidence type="ECO:0000256" key="1">
    <source>
        <dbReference type="ARBA" id="ARBA00004141"/>
    </source>
</evidence>
<feature type="transmembrane region" description="Helical" evidence="6">
    <location>
        <begin position="185"/>
        <end position="203"/>
    </location>
</feature>
<feature type="transmembrane region" description="Helical" evidence="6">
    <location>
        <begin position="98"/>
        <end position="122"/>
    </location>
</feature>
<dbReference type="EMBL" id="KZ679261">
    <property type="protein sequence ID" value="PTB41885.1"/>
    <property type="molecule type" value="Genomic_DNA"/>
</dbReference>
<reference evidence="8 9" key="1">
    <citation type="submission" date="2016-07" db="EMBL/GenBank/DDBJ databases">
        <title>Multiple horizontal gene transfer events from other fungi enriched the ability of initially mycotrophic Trichoderma (Ascomycota) to feed on dead plant biomass.</title>
        <authorList>
            <consortium name="DOE Joint Genome Institute"/>
            <person name="Aerts A."/>
            <person name="Atanasova L."/>
            <person name="Chenthamara K."/>
            <person name="Zhang J."/>
            <person name="Grujic M."/>
            <person name="Henrissat B."/>
            <person name="Kuo A."/>
            <person name="Salamov A."/>
            <person name="Lipzen A."/>
            <person name="Labutti K."/>
            <person name="Barry K."/>
            <person name="Miao Y."/>
            <person name="Rahimi M.J."/>
            <person name="Shen Q."/>
            <person name="Grigoriev I.V."/>
            <person name="Kubicek C.P."/>
            <person name="Druzhinina I.S."/>
        </authorList>
    </citation>
    <scope>NUCLEOTIDE SEQUENCE [LARGE SCALE GENOMIC DNA]</scope>
    <source>
        <strain evidence="8 9">CBS 433.97</strain>
    </source>
</reference>
<dbReference type="InterPro" id="IPR049326">
    <property type="entry name" value="Rhodopsin_dom_fungi"/>
</dbReference>
<evidence type="ECO:0000256" key="5">
    <source>
        <dbReference type="ARBA" id="ARBA00038359"/>
    </source>
</evidence>
<keyword evidence="4 6" id="KW-0472">Membrane</keyword>
<proteinExistence type="inferred from homology"/>
<dbReference type="OrthoDB" id="5401779at2759"/>
<dbReference type="GO" id="GO:0016020">
    <property type="term" value="C:membrane"/>
    <property type="evidence" value="ECO:0007669"/>
    <property type="project" value="UniProtKB-SubCell"/>
</dbReference>
<comment type="subcellular location">
    <subcellularLocation>
        <location evidence="1">Membrane</location>
        <topology evidence="1">Multi-pass membrane protein</topology>
    </subcellularLocation>
</comment>
<evidence type="ECO:0000256" key="3">
    <source>
        <dbReference type="ARBA" id="ARBA00022989"/>
    </source>
</evidence>
<dbReference type="PANTHER" id="PTHR33048:SF47">
    <property type="entry name" value="INTEGRAL MEMBRANE PROTEIN-RELATED"/>
    <property type="match status" value="1"/>
</dbReference>
<accession>A0A2T3ZAQ6</accession>
<organism evidence="8 9">
    <name type="scientific">Trichoderma asperellum (strain ATCC 204424 / CBS 433.97 / NBRC 101777)</name>
    <dbReference type="NCBI Taxonomy" id="1042311"/>
    <lineage>
        <taxon>Eukaryota</taxon>
        <taxon>Fungi</taxon>
        <taxon>Dikarya</taxon>
        <taxon>Ascomycota</taxon>
        <taxon>Pezizomycotina</taxon>
        <taxon>Sordariomycetes</taxon>
        <taxon>Hypocreomycetidae</taxon>
        <taxon>Hypocreales</taxon>
        <taxon>Hypocreaceae</taxon>
        <taxon>Trichoderma</taxon>
    </lineage>
</organism>
<evidence type="ECO:0000256" key="2">
    <source>
        <dbReference type="ARBA" id="ARBA00022692"/>
    </source>
</evidence>
<feature type="transmembrane region" description="Helical" evidence="6">
    <location>
        <begin position="54"/>
        <end position="78"/>
    </location>
</feature>
<dbReference type="PANTHER" id="PTHR33048">
    <property type="entry name" value="PTH11-LIKE INTEGRAL MEMBRANE PROTEIN (AFU_ORTHOLOGUE AFUA_5G11245)"/>
    <property type="match status" value="1"/>
</dbReference>
<evidence type="ECO:0000259" key="7">
    <source>
        <dbReference type="Pfam" id="PF20684"/>
    </source>
</evidence>
<feature type="transmembrane region" description="Helical" evidence="6">
    <location>
        <begin position="134"/>
        <end position="156"/>
    </location>
</feature>
<dbReference type="InterPro" id="IPR052337">
    <property type="entry name" value="SAT4-like"/>
</dbReference>
<dbReference type="Proteomes" id="UP000240493">
    <property type="component" value="Unassembled WGS sequence"/>
</dbReference>
<feature type="domain" description="Rhodopsin" evidence="7">
    <location>
        <begin position="38"/>
        <end position="279"/>
    </location>
</feature>
<dbReference type="STRING" id="1042311.A0A2T3ZAQ6"/>
<protein>
    <recommendedName>
        <fullName evidence="7">Rhodopsin domain-containing protein</fullName>
    </recommendedName>
</protein>
<keyword evidence="9" id="KW-1185">Reference proteome</keyword>
<evidence type="ECO:0000256" key="4">
    <source>
        <dbReference type="ARBA" id="ARBA00023136"/>
    </source>
</evidence>
<evidence type="ECO:0000313" key="8">
    <source>
        <dbReference type="EMBL" id="PTB41885.1"/>
    </source>
</evidence>
<keyword evidence="3 6" id="KW-1133">Transmembrane helix</keyword>